<comment type="subcellular location">
    <subcellularLocation>
        <location evidence="9">Cell membrane</location>
        <topology evidence="9">Multi-pass membrane protein</topology>
    </subcellularLocation>
    <subcellularLocation>
        <location evidence="1">Membrane</location>
        <topology evidence="1">Multi-pass membrane protein</topology>
    </subcellularLocation>
</comment>
<name>A0A419V6N0_9BACL</name>
<keyword evidence="12" id="KW-1185">Reference proteome</keyword>
<dbReference type="EMBL" id="RAPK01000007">
    <property type="protein sequence ID" value="RKD75645.1"/>
    <property type="molecule type" value="Genomic_DNA"/>
</dbReference>
<evidence type="ECO:0000256" key="4">
    <source>
        <dbReference type="ARBA" id="ARBA00022692"/>
    </source>
</evidence>
<protein>
    <recommendedName>
        <fullName evidence="9">Magnesium transporter MgtE</fullName>
    </recommendedName>
</protein>
<dbReference type="CDD" id="cd04606">
    <property type="entry name" value="CBS_pair_Mg_transporter"/>
    <property type="match status" value="1"/>
</dbReference>
<feature type="domain" description="CBS" evidence="10">
    <location>
        <begin position="206"/>
        <end position="262"/>
    </location>
</feature>
<sequence>MIELNDETKEDYVKKIIEALEKEDISVFRDIFLDFHPTDQAEIFNNLEPEQRGLVYKYLSPEEFSEIFESLDIDEQKEAAPELSKDYAADVYNNMSADDVADFLGELQQPNVREILGSMDKEEAREVQELLLYDEETAGAIMTKEFISLKSSSTVAEVIELLRKEGPEAETIYYLYVVDEDGRLAGVVSIRDLITASSEEQVENIMSTRVVSIHVKTDQEEAAQLIQKYDFLAAPVITDDNTLVGIITVDDALDVLEEEATEDFGEITASRGSTDVNITSYQAAKLRTPWIILLMFFGLGTAEVINRFESTLETVVLLAAFIPLIMGSAGNTGTQSLAVSVRSLATGASYKKGLARTIWREFATGLLIGSISGLVIFLLLGTFYNDFTLGLIVGGSIVLSLGAASVIGMTIPLIINKMNLDPAIASGPFITTLNDIISLLIYFTIATSFLQYM</sequence>
<dbReference type="Pfam" id="PF00571">
    <property type="entry name" value="CBS"/>
    <property type="match status" value="2"/>
</dbReference>
<dbReference type="Pfam" id="PF01769">
    <property type="entry name" value="MgtE"/>
    <property type="match status" value="1"/>
</dbReference>
<dbReference type="SUPFAM" id="SSF158791">
    <property type="entry name" value="MgtE N-terminal domain-like"/>
    <property type="match status" value="1"/>
</dbReference>
<keyword evidence="8" id="KW-0129">CBS domain</keyword>
<keyword evidence="3 9" id="KW-0813">Transport</keyword>
<evidence type="ECO:0000313" key="11">
    <source>
        <dbReference type="EMBL" id="RKD75645.1"/>
    </source>
</evidence>
<proteinExistence type="inferred from homology"/>
<feature type="transmembrane region" description="Helical" evidence="9">
    <location>
        <begin position="362"/>
        <end position="384"/>
    </location>
</feature>
<comment type="caution">
    <text evidence="9">Lacks conserved residue(s) required for the propagation of feature annotation.</text>
</comment>
<dbReference type="GO" id="GO:0005886">
    <property type="term" value="C:plasma membrane"/>
    <property type="evidence" value="ECO:0007669"/>
    <property type="project" value="UniProtKB-SubCell"/>
</dbReference>
<dbReference type="InterPro" id="IPR038076">
    <property type="entry name" value="MgtE_N_sf"/>
</dbReference>
<evidence type="ECO:0000259" key="10">
    <source>
        <dbReference type="PROSITE" id="PS51371"/>
    </source>
</evidence>
<evidence type="ECO:0000256" key="8">
    <source>
        <dbReference type="PROSITE-ProRule" id="PRU00703"/>
    </source>
</evidence>
<dbReference type="NCBIfam" id="TIGR00400">
    <property type="entry name" value="mgtE"/>
    <property type="match status" value="1"/>
</dbReference>
<keyword evidence="9" id="KW-1003">Cell membrane</keyword>
<feature type="transmembrane region" description="Helical" evidence="9">
    <location>
        <begin position="427"/>
        <end position="450"/>
    </location>
</feature>
<dbReference type="Gene3D" id="1.10.357.20">
    <property type="entry name" value="SLC41 divalent cation transporters, integral membrane domain"/>
    <property type="match status" value="1"/>
</dbReference>
<evidence type="ECO:0000256" key="6">
    <source>
        <dbReference type="ARBA" id="ARBA00022989"/>
    </source>
</evidence>
<dbReference type="Pfam" id="PF03448">
    <property type="entry name" value="MgtE_N"/>
    <property type="match status" value="1"/>
</dbReference>
<gene>
    <name evidence="11" type="ORF">ATL39_1346</name>
</gene>
<evidence type="ECO:0000256" key="3">
    <source>
        <dbReference type="ARBA" id="ARBA00022448"/>
    </source>
</evidence>
<dbReference type="PANTHER" id="PTHR43773:SF1">
    <property type="entry name" value="MAGNESIUM TRANSPORTER MGTE"/>
    <property type="match status" value="1"/>
</dbReference>
<dbReference type="GO" id="GO:0046872">
    <property type="term" value="F:metal ion binding"/>
    <property type="evidence" value="ECO:0007669"/>
    <property type="project" value="UniProtKB-KW"/>
</dbReference>
<dbReference type="Gene3D" id="3.10.580.10">
    <property type="entry name" value="CBS-domain"/>
    <property type="match status" value="1"/>
</dbReference>
<evidence type="ECO:0000256" key="1">
    <source>
        <dbReference type="ARBA" id="ARBA00004141"/>
    </source>
</evidence>
<dbReference type="Proteomes" id="UP000285120">
    <property type="component" value="Unassembled WGS sequence"/>
</dbReference>
<comment type="caution">
    <text evidence="11">The sequence shown here is derived from an EMBL/GenBank/DDBJ whole genome shotgun (WGS) entry which is preliminary data.</text>
</comment>
<feature type="transmembrane region" description="Helical" evidence="9">
    <location>
        <begin position="390"/>
        <end position="415"/>
    </location>
</feature>
<dbReference type="SMART" id="SM00116">
    <property type="entry name" value="CBS"/>
    <property type="match status" value="2"/>
</dbReference>
<keyword evidence="4 9" id="KW-0812">Transmembrane</keyword>
<dbReference type="InterPro" id="IPR006668">
    <property type="entry name" value="Mg_transptr_MgtE_intracell_dom"/>
</dbReference>
<dbReference type="GO" id="GO:0015095">
    <property type="term" value="F:magnesium ion transmembrane transporter activity"/>
    <property type="evidence" value="ECO:0007669"/>
    <property type="project" value="UniProtKB-UniRule"/>
</dbReference>
<evidence type="ECO:0000256" key="9">
    <source>
        <dbReference type="RuleBase" id="RU362011"/>
    </source>
</evidence>
<comment type="subunit">
    <text evidence="9">Homodimer.</text>
</comment>
<feature type="domain" description="CBS" evidence="10">
    <location>
        <begin position="142"/>
        <end position="203"/>
    </location>
</feature>
<dbReference type="OrthoDB" id="9790355at2"/>
<evidence type="ECO:0000313" key="12">
    <source>
        <dbReference type="Proteomes" id="UP000285120"/>
    </source>
</evidence>
<accession>A0A419V6N0</accession>
<dbReference type="SUPFAM" id="SSF161093">
    <property type="entry name" value="MgtE membrane domain-like"/>
    <property type="match status" value="1"/>
</dbReference>
<evidence type="ECO:0000256" key="2">
    <source>
        <dbReference type="ARBA" id="ARBA00009749"/>
    </source>
</evidence>
<dbReference type="PROSITE" id="PS51371">
    <property type="entry name" value="CBS"/>
    <property type="match status" value="2"/>
</dbReference>
<organism evidence="11 12">
    <name type="scientific">Sinobaca qinghaiensis</name>
    <dbReference type="NCBI Taxonomy" id="342944"/>
    <lineage>
        <taxon>Bacteria</taxon>
        <taxon>Bacillati</taxon>
        <taxon>Bacillota</taxon>
        <taxon>Bacilli</taxon>
        <taxon>Bacillales</taxon>
        <taxon>Sporolactobacillaceae</taxon>
        <taxon>Sinobaca</taxon>
    </lineage>
</organism>
<dbReference type="PANTHER" id="PTHR43773">
    <property type="entry name" value="MAGNESIUM TRANSPORTER MGTE"/>
    <property type="match status" value="1"/>
</dbReference>
<keyword evidence="5 9" id="KW-0460">Magnesium</keyword>
<keyword evidence="9" id="KW-0479">Metal-binding</keyword>
<dbReference type="InterPro" id="IPR000644">
    <property type="entry name" value="CBS_dom"/>
</dbReference>
<dbReference type="InterPro" id="IPR036739">
    <property type="entry name" value="SLC41_membr_dom_sf"/>
</dbReference>
<keyword evidence="7 9" id="KW-0472">Membrane</keyword>
<dbReference type="InterPro" id="IPR006667">
    <property type="entry name" value="SLC41_membr_dom"/>
</dbReference>
<dbReference type="InterPro" id="IPR046342">
    <property type="entry name" value="CBS_dom_sf"/>
</dbReference>
<reference evidence="11 12" key="1">
    <citation type="submission" date="2018-09" db="EMBL/GenBank/DDBJ databases">
        <title>Genomic Encyclopedia of Archaeal and Bacterial Type Strains, Phase II (KMG-II): from individual species to whole genera.</title>
        <authorList>
            <person name="Goeker M."/>
        </authorList>
    </citation>
    <scope>NUCLEOTIDE SEQUENCE [LARGE SCALE GENOMIC DNA]</scope>
    <source>
        <strain evidence="11 12">DSM 17008</strain>
    </source>
</reference>
<dbReference type="InterPro" id="IPR006669">
    <property type="entry name" value="MgtE_transporter"/>
</dbReference>
<evidence type="ECO:0000256" key="5">
    <source>
        <dbReference type="ARBA" id="ARBA00022842"/>
    </source>
</evidence>
<comment type="function">
    <text evidence="9">Acts as a magnesium transporter.</text>
</comment>
<dbReference type="AlphaFoldDB" id="A0A419V6N0"/>
<dbReference type="SUPFAM" id="SSF54631">
    <property type="entry name" value="CBS-domain pair"/>
    <property type="match status" value="1"/>
</dbReference>
<evidence type="ECO:0000256" key="7">
    <source>
        <dbReference type="ARBA" id="ARBA00023136"/>
    </source>
</evidence>
<dbReference type="SMART" id="SM00924">
    <property type="entry name" value="MgtE_N"/>
    <property type="match status" value="1"/>
</dbReference>
<keyword evidence="6 9" id="KW-1133">Transmembrane helix</keyword>
<dbReference type="Gene3D" id="1.25.60.10">
    <property type="entry name" value="MgtE N-terminal domain-like"/>
    <property type="match status" value="1"/>
</dbReference>
<comment type="similarity">
    <text evidence="2 9">Belongs to the SLC41A transporter family.</text>
</comment>
<dbReference type="RefSeq" id="WP_120192508.1">
    <property type="nucleotide sequence ID" value="NZ_RAPK01000007.1"/>
</dbReference>